<dbReference type="EMBL" id="RJVO01000001">
    <property type="protein sequence ID" value="ROH93125.1"/>
    <property type="molecule type" value="Genomic_DNA"/>
</dbReference>
<sequence length="198" mass="22456">MTKINLLDWRAARREKRRQEFVARMGLGIVAALGLVALGWMMMGNAVSRQQERNSYLTQQIAEIDQKIKEIEELEKVKQNLLARMRVIEQLQSSRSATVHFFDEIVNTLPDGITLTGVQQNGDKVQINGIAESNGRISTYMKNLEASPWFDDPKLVVIKTSEQNRQREGQFTLQVRNLTKQTQEEQEKAKAASAGGKP</sequence>
<dbReference type="PANTHER" id="PTHR40278">
    <property type="entry name" value="DNA UTILIZATION PROTEIN HOFN"/>
    <property type="match status" value="1"/>
</dbReference>
<accession>A0A3N0VK84</accession>
<dbReference type="PANTHER" id="PTHR40278:SF2">
    <property type="entry name" value="TYPE IV PILUS INNER MEMBRANE COMPONENT PILN"/>
    <property type="match status" value="1"/>
</dbReference>
<dbReference type="InParanoid" id="A0A3N0VK84"/>
<feature type="transmembrane region" description="Helical" evidence="3">
    <location>
        <begin position="21"/>
        <end position="43"/>
    </location>
</feature>
<proteinExistence type="predicted"/>
<dbReference type="Pfam" id="PF05137">
    <property type="entry name" value="PilN"/>
    <property type="match status" value="1"/>
</dbReference>
<protein>
    <recommendedName>
        <fullName evidence="6">Pilus assembly protein PilN</fullName>
    </recommendedName>
</protein>
<reference evidence="4 5" key="1">
    <citation type="submission" date="2018-10" db="EMBL/GenBank/DDBJ databases">
        <authorList>
            <person name="Chen W.-M."/>
        </authorList>
    </citation>
    <scope>NUCLEOTIDE SEQUENCE [LARGE SCALE GENOMIC DNA]</scope>
    <source>
        <strain evidence="4 5">THS-13</strain>
    </source>
</reference>
<evidence type="ECO:0000313" key="4">
    <source>
        <dbReference type="EMBL" id="ROH93125.1"/>
    </source>
</evidence>
<keyword evidence="3" id="KW-1133">Transmembrane helix</keyword>
<feature type="region of interest" description="Disordered" evidence="2">
    <location>
        <begin position="175"/>
        <end position="198"/>
    </location>
</feature>
<gene>
    <name evidence="4" type="ORF">ED208_00905</name>
</gene>
<evidence type="ECO:0000256" key="3">
    <source>
        <dbReference type="SAM" id="Phobius"/>
    </source>
</evidence>
<dbReference type="InterPro" id="IPR007813">
    <property type="entry name" value="PilN"/>
</dbReference>
<comment type="caution">
    <text evidence="4">The sequence shown here is derived from an EMBL/GenBank/DDBJ whole genome shotgun (WGS) entry which is preliminary data.</text>
</comment>
<dbReference type="Proteomes" id="UP000282106">
    <property type="component" value="Unassembled WGS sequence"/>
</dbReference>
<dbReference type="GO" id="GO:0043683">
    <property type="term" value="P:type IV pilus assembly"/>
    <property type="evidence" value="ECO:0007669"/>
    <property type="project" value="TreeGrafter"/>
</dbReference>
<dbReference type="InterPro" id="IPR052534">
    <property type="entry name" value="Extracell_DNA_Util/SecSys_Comp"/>
</dbReference>
<evidence type="ECO:0008006" key="6">
    <source>
        <dbReference type="Google" id="ProtNLM"/>
    </source>
</evidence>
<evidence type="ECO:0000256" key="2">
    <source>
        <dbReference type="SAM" id="MobiDB-lite"/>
    </source>
</evidence>
<feature type="coiled-coil region" evidence="1">
    <location>
        <begin position="54"/>
        <end position="91"/>
    </location>
</feature>
<evidence type="ECO:0000256" key="1">
    <source>
        <dbReference type="SAM" id="Coils"/>
    </source>
</evidence>
<keyword evidence="3" id="KW-0812">Transmembrane</keyword>
<keyword evidence="1" id="KW-0175">Coiled coil</keyword>
<dbReference type="AlphaFoldDB" id="A0A3N0VK84"/>
<evidence type="ECO:0000313" key="5">
    <source>
        <dbReference type="Proteomes" id="UP000282106"/>
    </source>
</evidence>
<dbReference type="RefSeq" id="WP_123209977.1">
    <property type="nucleotide sequence ID" value="NZ_RJVO01000001.1"/>
</dbReference>
<organism evidence="4 5">
    <name type="scientific">Stagnimonas aquatica</name>
    <dbReference type="NCBI Taxonomy" id="2689987"/>
    <lineage>
        <taxon>Bacteria</taxon>
        <taxon>Pseudomonadati</taxon>
        <taxon>Pseudomonadota</taxon>
        <taxon>Gammaproteobacteria</taxon>
        <taxon>Nevskiales</taxon>
        <taxon>Nevskiaceae</taxon>
        <taxon>Stagnimonas</taxon>
    </lineage>
</organism>
<keyword evidence="5" id="KW-1185">Reference proteome</keyword>
<keyword evidence="3" id="KW-0472">Membrane</keyword>
<dbReference type="GO" id="GO:0043107">
    <property type="term" value="P:type IV pilus-dependent motility"/>
    <property type="evidence" value="ECO:0007669"/>
    <property type="project" value="TreeGrafter"/>
</dbReference>
<name>A0A3N0VK84_9GAMM</name>